<feature type="region of interest" description="Disordered" evidence="1">
    <location>
        <begin position="1"/>
        <end position="48"/>
    </location>
</feature>
<gene>
    <name evidence="2" type="ORF">QQZ08_001138</name>
</gene>
<name>A0ABR1IEX6_9HYPO</name>
<accession>A0ABR1IEX6</accession>
<sequence>MADVTGLYGGKGGMVFSEQPSPPPYDQTKPQPPIALSKNDVKPSSATTLGKRSIRTALGREVIESICIQVFEERSAKQTERFQKELKTLKRELLERIDKRFTELDVSSTYSKDKVDELMERNRGENEDWVEMKIDERLLDAKVEMREEVESELEDAEERLLQRLGSAKWVLDRSSAE</sequence>
<evidence type="ECO:0000313" key="2">
    <source>
        <dbReference type="EMBL" id="KAK7432193.1"/>
    </source>
</evidence>
<comment type="caution">
    <text evidence="2">The sequence shown here is derived from an EMBL/GenBank/DDBJ whole genome shotgun (WGS) entry which is preliminary data.</text>
</comment>
<evidence type="ECO:0000313" key="3">
    <source>
        <dbReference type="Proteomes" id="UP001498421"/>
    </source>
</evidence>
<proteinExistence type="predicted"/>
<dbReference type="Proteomes" id="UP001498421">
    <property type="component" value="Unassembled WGS sequence"/>
</dbReference>
<evidence type="ECO:0000256" key="1">
    <source>
        <dbReference type="SAM" id="MobiDB-lite"/>
    </source>
</evidence>
<protein>
    <submittedName>
        <fullName evidence="2">Uncharacterized protein</fullName>
    </submittedName>
</protein>
<keyword evidence="3" id="KW-1185">Reference proteome</keyword>
<reference evidence="2 3" key="1">
    <citation type="journal article" date="2025" name="Microbiol. Resour. Announc.">
        <title>Draft genome sequences for Neonectria magnoliae and Neonectria punicea, canker pathogens of Liriodendron tulipifera and Acer saccharum in West Virginia.</title>
        <authorList>
            <person name="Petronek H.M."/>
            <person name="Kasson M.T."/>
            <person name="Metheny A.M."/>
            <person name="Stauder C.M."/>
            <person name="Lovett B."/>
            <person name="Lynch S.C."/>
            <person name="Garnas J.R."/>
            <person name="Kasson L.R."/>
            <person name="Stajich J.E."/>
        </authorList>
    </citation>
    <scope>NUCLEOTIDE SEQUENCE [LARGE SCALE GENOMIC DNA]</scope>
    <source>
        <strain evidence="2 3">NRRL 64651</strain>
    </source>
</reference>
<organism evidence="2 3">
    <name type="scientific">Neonectria magnoliae</name>
    <dbReference type="NCBI Taxonomy" id="2732573"/>
    <lineage>
        <taxon>Eukaryota</taxon>
        <taxon>Fungi</taxon>
        <taxon>Dikarya</taxon>
        <taxon>Ascomycota</taxon>
        <taxon>Pezizomycotina</taxon>
        <taxon>Sordariomycetes</taxon>
        <taxon>Hypocreomycetidae</taxon>
        <taxon>Hypocreales</taxon>
        <taxon>Nectriaceae</taxon>
        <taxon>Neonectria</taxon>
    </lineage>
</organism>
<feature type="compositionally biased region" description="Pro residues" evidence="1">
    <location>
        <begin position="20"/>
        <end position="33"/>
    </location>
</feature>
<dbReference type="EMBL" id="JAZAVK010000006">
    <property type="protein sequence ID" value="KAK7432193.1"/>
    <property type="molecule type" value="Genomic_DNA"/>
</dbReference>